<feature type="region of interest" description="Disordered" evidence="1">
    <location>
        <begin position="223"/>
        <end position="253"/>
    </location>
</feature>
<feature type="region of interest" description="Disordered" evidence="1">
    <location>
        <begin position="426"/>
        <end position="480"/>
    </location>
</feature>
<evidence type="ECO:0000256" key="1">
    <source>
        <dbReference type="SAM" id="MobiDB-lite"/>
    </source>
</evidence>
<feature type="compositionally biased region" description="Polar residues" evidence="1">
    <location>
        <begin position="175"/>
        <end position="188"/>
    </location>
</feature>
<evidence type="ECO:0000313" key="2">
    <source>
        <dbReference type="EMBL" id="CBJ33747.1"/>
    </source>
</evidence>
<evidence type="ECO:0000313" key="3">
    <source>
        <dbReference type="Proteomes" id="UP000002630"/>
    </source>
</evidence>
<feature type="compositionally biased region" description="Basic and acidic residues" evidence="1">
    <location>
        <begin position="117"/>
        <end position="131"/>
    </location>
</feature>
<name>D7G4Y4_ECTSI</name>
<dbReference type="EMBL" id="FN649760">
    <property type="protein sequence ID" value="CBJ33747.1"/>
    <property type="molecule type" value="Genomic_DNA"/>
</dbReference>
<dbReference type="OrthoDB" id="10542507at2759"/>
<organism evidence="2 3">
    <name type="scientific">Ectocarpus siliculosus</name>
    <name type="common">Brown alga</name>
    <name type="synonym">Conferva siliculosa</name>
    <dbReference type="NCBI Taxonomy" id="2880"/>
    <lineage>
        <taxon>Eukaryota</taxon>
        <taxon>Sar</taxon>
        <taxon>Stramenopiles</taxon>
        <taxon>Ochrophyta</taxon>
        <taxon>PX clade</taxon>
        <taxon>Phaeophyceae</taxon>
        <taxon>Ectocarpales</taxon>
        <taxon>Ectocarpaceae</taxon>
        <taxon>Ectocarpus</taxon>
    </lineage>
</organism>
<reference evidence="2 3" key="1">
    <citation type="journal article" date="2010" name="Nature">
        <title>The Ectocarpus genome and the independent evolution of multicellularity in brown algae.</title>
        <authorList>
            <person name="Cock J.M."/>
            <person name="Sterck L."/>
            <person name="Rouze P."/>
            <person name="Scornet D."/>
            <person name="Allen A.E."/>
            <person name="Amoutzias G."/>
            <person name="Anthouard V."/>
            <person name="Artiguenave F."/>
            <person name="Aury J.M."/>
            <person name="Badger J.H."/>
            <person name="Beszteri B."/>
            <person name="Billiau K."/>
            <person name="Bonnet E."/>
            <person name="Bothwell J.H."/>
            <person name="Bowler C."/>
            <person name="Boyen C."/>
            <person name="Brownlee C."/>
            <person name="Carrano C.J."/>
            <person name="Charrier B."/>
            <person name="Cho G.Y."/>
            <person name="Coelho S.M."/>
            <person name="Collen J."/>
            <person name="Corre E."/>
            <person name="Da Silva C."/>
            <person name="Delage L."/>
            <person name="Delaroque N."/>
            <person name="Dittami S.M."/>
            <person name="Doulbeau S."/>
            <person name="Elias M."/>
            <person name="Farnham G."/>
            <person name="Gachon C.M."/>
            <person name="Gschloessl B."/>
            <person name="Heesch S."/>
            <person name="Jabbari K."/>
            <person name="Jubin C."/>
            <person name="Kawai H."/>
            <person name="Kimura K."/>
            <person name="Kloareg B."/>
            <person name="Kupper F.C."/>
            <person name="Lang D."/>
            <person name="Le Bail A."/>
            <person name="Leblanc C."/>
            <person name="Lerouge P."/>
            <person name="Lohr M."/>
            <person name="Lopez P.J."/>
            <person name="Martens C."/>
            <person name="Maumus F."/>
            <person name="Michel G."/>
            <person name="Miranda-Saavedra D."/>
            <person name="Morales J."/>
            <person name="Moreau H."/>
            <person name="Motomura T."/>
            <person name="Nagasato C."/>
            <person name="Napoli C.A."/>
            <person name="Nelson D.R."/>
            <person name="Nyvall-Collen P."/>
            <person name="Peters A.F."/>
            <person name="Pommier C."/>
            <person name="Potin P."/>
            <person name="Poulain J."/>
            <person name="Quesneville H."/>
            <person name="Read B."/>
            <person name="Rensing S.A."/>
            <person name="Ritter A."/>
            <person name="Rousvoal S."/>
            <person name="Samanta M."/>
            <person name="Samson G."/>
            <person name="Schroeder D.C."/>
            <person name="Segurens B."/>
            <person name="Strittmatter M."/>
            <person name="Tonon T."/>
            <person name="Tregear J.W."/>
            <person name="Valentin K."/>
            <person name="von Dassow P."/>
            <person name="Yamagishi T."/>
            <person name="Van de Peer Y."/>
            <person name="Wincker P."/>
        </authorList>
    </citation>
    <scope>NUCLEOTIDE SEQUENCE [LARGE SCALE GENOMIC DNA]</scope>
    <source>
        <strain evidence="3">Ec32 / CCAP1310/4</strain>
    </source>
</reference>
<feature type="compositionally biased region" description="Polar residues" evidence="1">
    <location>
        <begin position="449"/>
        <end position="462"/>
    </location>
</feature>
<dbReference type="Proteomes" id="UP000002630">
    <property type="component" value="Unassembled WGS sequence"/>
</dbReference>
<gene>
    <name evidence="2" type="ORF">Esi_0586_0010</name>
</gene>
<protein>
    <submittedName>
        <fullName evidence="2">Uncharacterized protein</fullName>
    </submittedName>
</protein>
<feature type="region of interest" description="Disordered" evidence="1">
    <location>
        <begin position="88"/>
        <end position="188"/>
    </location>
</feature>
<proteinExistence type="predicted"/>
<sequence>MAGTEAEARRITLSAVLRNDRDVPGSSTGLPQQQIRERVEHTLDFLCSPEASGLGRKRRMGSGRKVIKTIFWAHVGAIARQRRLAKADALPGSAEKRQGRNTGGVLPAPRDSSPRGQEQREALGQHERQERGIPQTTIEARPLPGLTRDFRTIQVEHPPKSSSAGFSLGREATRQETQSSFVKPTSGGKTVSALPFLPIPPVGPLAGRRGGAFGALTTVEARPLPGLTRGDPLKVEHPPNGSSGGFSVGSEATRQEVKSSFLKTTSGGKTVDALPFLRIPPQEKPATPTVAIPAASVTAAAAAAVPVPTGTEENPIHGTDSAPVTAAAAAAVPVPTGTEENPTHGTVSGYVTAAAAAAVSVTTGAEEGPTHGTVSALVAAAASAVPVTTTGIEAVSHDGAGFSSANQTSVACTVMSIPDLPEYEEQRAAQEAQIHRNRPATKTDPSPPDTTVGNTRSTSTAAPVTPKTEQPFERVKQGKWRVLTADYLSTDSEDGSGEEHGWG</sequence>
<keyword evidence="3" id="KW-1185">Reference proteome</keyword>
<dbReference type="AlphaFoldDB" id="D7G4Y4"/>
<accession>D7G4Y4</accession>
<dbReference type="InParanoid" id="D7G4Y4"/>